<reference evidence="2 3" key="1">
    <citation type="submission" date="2014-03" db="EMBL/GenBank/DDBJ databases">
        <title>Draft genome of the hookworm Oesophagostomum dentatum.</title>
        <authorList>
            <person name="Mitreva M."/>
        </authorList>
    </citation>
    <scope>NUCLEOTIDE SEQUENCE [LARGE SCALE GENOMIC DNA]</scope>
    <source>
        <strain evidence="2 3">OD-Hann</strain>
    </source>
</reference>
<protein>
    <recommendedName>
        <fullName evidence="4">Insulin-like domain-containing protein</fullName>
    </recommendedName>
</protein>
<sequence length="86" mass="9872">MCGKRLSAIMDKMCTRAGESTPCYGSPSEYGDGEVDGIAERCCIHRCAYDQLYQYCCSKEEADSFYEMLHGKYNRRRRGAEPRDNH</sequence>
<evidence type="ECO:0000313" key="2">
    <source>
        <dbReference type="EMBL" id="KHJ98669.1"/>
    </source>
</evidence>
<evidence type="ECO:0008006" key="4">
    <source>
        <dbReference type="Google" id="ProtNLM"/>
    </source>
</evidence>
<dbReference type="AlphaFoldDB" id="A0A0B1TN71"/>
<dbReference type="Gene3D" id="1.10.100.10">
    <property type="entry name" value="Insulin-like"/>
    <property type="match status" value="1"/>
</dbReference>
<dbReference type="OrthoDB" id="6354447at2759"/>
<dbReference type="SUPFAM" id="SSF56994">
    <property type="entry name" value="Insulin-like"/>
    <property type="match status" value="1"/>
</dbReference>
<dbReference type="EMBL" id="KN549287">
    <property type="protein sequence ID" value="KHJ98669.1"/>
    <property type="molecule type" value="Genomic_DNA"/>
</dbReference>
<keyword evidence="1" id="KW-0732">Signal</keyword>
<gene>
    <name evidence="2" type="ORF">OESDEN_01361</name>
</gene>
<evidence type="ECO:0000313" key="3">
    <source>
        <dbReference type="Proteomes" id="UP000053660"/>
    </source>
</evidence>
<evidence type="ECO:0000256" key="1">
    <source>
        <dbReference type="ARBA" id="ARBA00022729"/>
    </source>
</evidence>
<keyword evidence="3" id="KW-1185">Reference proteome</keyword>
<accession>A0A0B1TN71</accession>
<dbReference type="InterPro" id="IPR036438">
    <property type="entry name" value="Insulin-like_sf"/>
</dbReference>
<dbReference type="Proteomes" id="UP000053660">
    <property type="component" value="Unassembled WGS sequence"/>
</dbReference>
<name>A0A0B1TN71_OESDE</name>
<organism evidence="2 3">
    <name type="scientific">Oesophagostomum dentatum</name>
    <name type="common">Nodular worm</name>
    <dbReference type="NCBI Taxonomy" id="61180"/>
    <lineage>
        <taxon>Eukaryota</taxon>
        <taxon>Metazoa</taxon>
        <taxon>Ecdysozoa</taxon>
        <taxon>Nematoda</taxon>
        <taxon>Chromadorea</taxon>
        <taxon>Rhabditida</taxon>
        <taxon>Rhabditina</taxon>
        <taxon>Rhabditomorpha</taxon>
        <taxon>Strongyloidea</taxon>
        <taxon>Strongylidae</taxon>
        <taxon>Oesophagostomum</taxon>
    </lineage>
</organism>
<proteinExistence type="predicted"/>